<keyword evidence="4 7" id="KW-0547">Nucleotide-binding</keyword>
<dbReference type="GO" id="GO:0005524">
    <property type="term" value="F:ATP binding"/>
    <property type="evidence" value="ECO:0007669"/>
    <property type="project" value="UniProtKB-UniRule"/>
</dbReference>
<dbReference type="OrthoDB" id="63267at2759"/>
<feature type="compositionally biased region" description="Pro residues" evidence="8">
    <location>
        <begin position="139"/>
        <end position="153"/>
    </location>
</feature>
<evidence type="ECO:0000256" key="2">
    <source>
        <dbReference type="ARBA" id="ARBA00022553"/>
    </source>
</evidence>
<feature type="region of interest" description="Disordered" evidence="8">
    <location>
        <begin position="15"/>
        <end position="229"/>
    </location>
</feature>
<evidence type="ECO:0000256" key="1">
    <source>
        <dbReference type="ARBA" id="ARBA00022527"/>
    </source>
</evidence>
<evidence type="ECO:0000256" key="5">
    <source>
        <dbReference type="ARBA" id="ARBA00022777"/>
    </source>
</evidence>
<dbReference type="SMART" id="SM00220">
    <property type="entry name" value="S_TKc"/>
    <property type="match status" value="1"/>
</dbReference>
<feature type="compositionally biased region" description="Polar residues" evidence="8">
    <location>
        <begin position="114"/>
        <end position="134"/>
    </location>
</feature>
<feature type="compositionally biased region" description="Low complexity" evidence="8">
    <location>
        <begin position="208"/>
        <end position="223"/>
    </location>
</feature>
<feature type="domain" description="Protein kinase" evidence="9">
    <location>
        <begin position="266"/>
        <end position="591"/>
    </location>
</feature>
<dbReference type="Gene3D" id="3.30.200.20">
    <property type="entry name" value="Phosphorylase Kinase, domain 1"/>
    <property type="match status" value="1"/>
</dbReference>
<dbReference type="OMA" id="RRDNHCQ"/>
<dbReference type="PROSITE" id="PS50011">
    <property type="entry name" value="PROTEIN_KINASE_DOM"/>
    <property type="match status" value="1"/>
</dbReference>
<name>A0A0M5J075_DROBS</name>
<keyword evidence="6 7" id="KW-0067">ATP-binding</keyword>
<feature type="compositionally biased region" description="Basic residues" evidence="8">
    <location>
        <begin position="727"/>
        <end position="738"/>
    </location>
</feature>
<protein>
    <submittedName>
        <fullName evidence="10">JIL-1</fullName>
    </submittedName>
</protein>
<reference evidence="10 11" key="1">
    <citation type="submission" date="2015-08" db="EMBL/GenBank/DDBJ databases">
        <title>Ancestral chromatin configuration constrains chromatin evolution on differentiating sex chromosomes in Drosophila.</title>
        <authorList>
            <person name="Zhou Q."/>
            <person name="Bachtrog D."/>
        </authorList>
    </citation>
    <scope>NUCLEOTIDE SEQUENCE [LARGE SCALE GENOMIC DNA]</scope>
    <source>
        <tissue evidence="10">Whole larvae</tissue>
    </source>
</reference>
<dbReference type="EMBL" id="CP012525">
    <property type="protein sequence ID" value="ALC43124.1"/>
    <property type="molecule type" value="Genomic_DNA"/>
</dbReference>
<dbReference type="GO" id="GO:0004674">
    <property type="term" value="F:protein serine/threonine kinase activity"/>
    <property type="evidence" value="ECO:0007669"/>
    <property type="project" value="UniProtKB-KW"/>
</dbReference>
<dbReference type="PROSITE" id="PS00108">
    <property type="entry name" value="PROTEIN_KINASE_ST"/>
    <property type="match status" value="1"/>
</dbReference>
<dbReference type="Pfam" id="PF00069">
    <property type="entry name" value="Pkinase"/>
    <property type="match status" value="2"/>
</dbReference>
<dbReference type="InterPro" id="IPR000719">
    <property type="entry name" value="Prot_kinase_dom"/>
</dbReference>
<dbReference type="Gene3D" id="1.10.510.10">
    <property type="entry name" value="Transferase(Phosphotransferase) domain 1"/>
    <property type="match status" value="1"/>
</dbReference>
<dbReference type="PANTHER" id="PTHR24351">
    <property type="entry name" value="RIBOSOMAL PROTEIN S6 KINASE"/>
    <property type="match status" value="1"/>
</dbReference>
<dbReference type="AlphaFoldDB" id="A0A0M5J075"/>
<feature type="region of interest" description="Disordered" evidence="8">
    <location>
        <begin position="623"/>
        <end position="655"/>
    </location>
</feature>
<evidence type="ECO:0000256" key="7">
    <source>
        <dbReference type="PROSITE-ProRule" id="PRU10141"/>
    </source>
</evidence>
<dbReference type="PROSITE" id="PS00107">
    <property type="entry name" value="PROTEIN_KINASE_ATP"/>
    <property type="match status" value="1"/>
</dbReference>
<dbReference type="SUPFAM" id="SSF56112">
    <property type="entry name" value="Protein kinase-like (PK-like)"/>
    <property type="match status" value="2"/>
</dbReference>
<organism evidence="10 11">
    <name type="scientific">Drosophila busckii</name>
    <name type="common">Fruit fly</name>
    <dbReference type="NCBI Taxonomy" id="30019"/>
    <lineage>
        <taxon>Eukaryota</taxon>
        <taxon>Metazoa</taxon>
        <taxon>Ecdysozoa</taxon>
        <taxon>Arthropoda</taxon>
        <taxon>Hexapoda</taxon>
        <taxon>Insecta</taxon>
        <taxon>Pterygota</taxon>
        <taxon>Neoptera</taxon>
        <taxon>Endopterygota</taxon>
        <taxon>Diptera</taxon>
        <taxon>Brachycera</taxon>
        <taxon>Muscomorpha</taxon>
        <taxon>Ephydroidea</taxon>
        <taxon>Drosophilidae</taxon>
        <taxon>Drosophila</taxon>
    </lineage>
</organism>
<evidence type="ECO:0000256" key="8">
    <source>
        <dbReference type="SAM" id="MobiDB-lite"/>
    </source>
</evidence>
<evidence type="ECO:0000313" key="10">
    <source>
        <dbReference type="EMBL" id="ALC43124.1"/>
    </source>
</evidence>
<keyword evidence="5" id="KW-0418">Kinase</keyword>
<accession>A0A0M5J075</accession>
<keyword evidence="11" id="KW-1185">Reference proteome</keyword>
<dbReference type="InterPro" id="IPR008271">
    <property type="entry name" value="Ser/Thr_kinase_AS"/>
</dbReference>
<feature type="compositionally biased region" description="Low complexity" evidence="8">
    <location>
        <begin position="15"/>
        <end position="30"/>
    </location>
</feature>
<dbReference type="InterPro" id="IPR017441">
    <property type="entry name" value="Protein_kinase_ATP_BS"/>
</dbReference>
<gene>
    <name evidence="10" type="ORF">Dbus_chr3Lg290</name>
</gene>
<dbReference type="Proteomes" id="UP000494163">
    <property type="component" value="Chromosome 3L"/>
</dbReference>
<proteinExistence type="predicted"/>
<evidence type="ECO:0000256" key="3">
    <source>
        <dbReference type="ARBA" id="ARBA00022679"/>
    </source>
</evidence>
<feature type="region of interest" description="Disordered" evidence="8">
    <location>
        <begin position="705"/>
        <end position="741"/>
    </location>
</feature>
<sequence length="898" mass="101332">MSRFQSRNKIESIIIASTNSNARSSRKANNSPPPMEHINGHAATTNGNSRSSKRRRQSDVELTNGTSSKRAMLKETSESSSNRKYNNNNVSNTNGSRQFNNNNNNNNNKKHSVNPATKQTKTTSSMEFSYRNNDISTIPTPPSPASPASPPPTSSAAAARGNQVPEVVCISDGESEEDIDHDTEEDDEPEIDETPTTSNNNRQPNNKSAPPTAGGSASPPSYAMPTSNSVPIDLENEVHRNDLEHVTDLRSYVNLLKEERVSLDDFLIIRVLGTGAYGRVFLVRKLTKHDSGKLYAMKVLNKITVVQKRKTAEHTKTERVVLEAVQRSPFLVGLHYAFQSSSKLYLVLAQYCAKVVPLSKYRASELDALTSCATDSHNPHHIVSYHGAYRDKCEVWIITEYLSGKELSTALQAQEFDESACRNIFLQLLDALKFVHSKHFIHGDVKPENVLFVDQDRSSVRLLDFGSASYNSRFQTWKDHPRYTLDYAPPELLKDRAVVSYSPAVDIYGLGATLYTMLVGHAPYRSFHGDNDHSIEAHHKLRRRITKEAFNQRSKRWCNASPQFRELVEWCLQRDPANRPKFNDLIRCAWLQHGLGFELTITPMPEQEVVDLSDDTMEEEPIAAPAEEQMEVTATSIESPSSPVTAERTEEPKSSDLMKNLFNAADFEDHSDFYGFDERAPPLRLPSEYYMEIPLPLLECEVAEPEPPAQTLPDVAADQTTNDATQRKRTRQQQRTRKVVGTAVEPEDTKAGLYLLMQQVTPPVDVVPPSVDIVPLPLSVFMARRAERATSPLEEMFSGFRKQEATWRKSRASWRQFCSLLNGVQQVLKQRFKRQRIYCAPAINIKSERIDYAYEKPLVFPRPKPRAARQPKPAKIPRAPTRVQPARARALHQKYVFE</sequence>
<keyword evidence="1" id="KW-0723">Serine/threonine-protein kinase</keyword>
<feature type="binding site" evidence="7">
    <location>
        <position position="298"/>
    </location>
    <ligand>
        <name>ATP</name>
        <dbReference type="ChEBI" id="CHEBI:30616"/>
    </ligand>
</feature>
<evidence type="ECO:0000259" key="9">
    <source>
        <dbReference type="PROSITE" id="PS50011"/>
    </source>
</evidence>
<feature type="compositionally biased region" description="Acidic residues" evidence="8">
    <location>
        <begin position="173"/>
        <end position="193"/>
    </location>
</feature>
<feature type="compositionally biased region" description="Low complexity" evidence="8">
    <location>
        <begin position="870"/>
        <end position="880"/>
    </location>
</feature>
<feature type="compositionally biased region" description="Low complexity" evidence="8">
    <location>
        <begin position="78"/>
        <end position="107"/>
    </location>
</feature>
<dbReference type="InterPro" id="IPR011009">
    <property type="entry name" value="Kinase-like_dom_sf"/>
</dbReference>
<evidence type="ECO:0000256" key="6">
    <source>
        <dbReference type="ARBA" id="ARBA00022840"/>
    </source>
</evidence>
<keyword evidence="3" id="KW-0808">Transferase</keyword>
<feature type="region of interest" description="Disordered" evidence="8">
    <location>
        <begin position="862"/>
        <end position="884"/>
    </location>
</feature>
<dbReference type="STRING" id="30019.A0A0M5J075"/>
<keyword evidence="2" id="KW-0597">Phosphoprotein</keyword>
<evidence type="ECO:0000313" key="11">
    <source>
        <dbReference type="Proteomes" id="UP000494163"/>
    </source>
</evidence>
<evidence type="ECO:0000256" key="4">
    <source>
        <dbReference type="ARBA" id="ARBA00022741"/>
    </source>
</evidence>
<feature type="compositionally biased region" description="Polar residues" evidence="8">
    <location>
        <begin position="632"/>
        <end position="644"/>
    </location>
</feature>
<feature type="compositionally biased region" description="Polar residues" evidence="8">
    <location>
        <begin position="60"/>
        <end position="69"/>
    </location>
</feature>